<dbReference type="Gene3D" id="1.20.1070.10">
    <property type="entry name" value="Rhodopsin 7-helix transmembrane proteins"/>
    <property type="match status" value="1"/>
</dbReference>
<feature type="transmembrane region" description="Helical" evidence="14">
    <location>
        <begin position="84"/>
        <end position="103"/>
    </location>
</feature>
<protein>
    <submittedName>
        <fullName evidence="17">C-X-C chemokine receptor type 5</fullName>
    </submittedName>
</protein>
<evidence type="ECO:0000256" key="2">
    <source>
        <dbReference type="ARBA" id="ARBA00004651"/>
    </source>
</evidence>
<evidence type="ECO:0000256" key="1">
    <source>
        <dbReference type="ARBA" id="ARBA00004412"/>
    </source>
</evidence>
<dbReference type="InterPro" id="IPR000276">
    <property type="entry name" value="GPCR_Rhodpsn"/>
</dbReference>
<evidence type="ECO:0000313" key="16">
    <source>
        <dbReference type="Proteomes" id="UP000515161"/>
    </source>
</evidence>
<dbReference type="RefSeq" id="XP_034078932.1">
    <property type="nucleotide sequence ID" value="XM_034223041.1"/>
</dbReference>
<keyword evidence="9" id="KW-1015">Disulfide bond</keyword>
<keyword evidence="11" id="KW-0325">Glycoprotein</keyword>
<accession>A0A6P8VSI1</accession>
<evidence type="ECO:0000259" key="15">
    <source>
        <dbReference type="PROSITE" id="PS50262"/>
    </source>
</evidence>
<dbReference type="OrthoDB" id="10053194at2759"/>
<feature type="domain" description="G-protein coupled receptors family 1 profile" evidence="15">
    <location>
        <begin position="63"/>
        <end position="315"/>
    </location>
</feature>
<keyword evidence="8 14" id="KW-0472">Membrane</keyword>
<dbReference type="GO" id="GO:0006955">
    <property type="term" value="P:immune response"/>
    <property type="evidence" value="ECO:0007669"/>
    <property type="project" value="TreeGrafter"/>
</dbReference>
<comment type="similarity">
    <text evidence="13">Belongs to the G-protein coupled receptor 1 family.</text>
</comment>
<gene>
    <name evidence="17" type="primary">LOC117550605</name>
</gene>
<keyword evidence="7 13" id="KW-0297">G-protein coupled receptor</keyword>
<dbReference type="Pfam" id="PF00001">
    <property type="entry name" value="7tm_1"/>
    <property type="match status" value="1"/>
</dbReference>
<feature type="transmembrane region" description="Helical" evidence="14">
    <location>
        <begin position="161"/>
        <end position="183"/>
    </location>
</feature>
<organism evidence="16 17">
    <name type="scientific">Gymnodraco acuticeps</name>
    <name type="common">Antarctic dragonfish</name>
    <dbReference type="NCBI Taxonomy" id="8218"/>
    <lineage>
        <taxon>Eukaryota</taxon>
        <taxon>Metazoa</taxon>
        <taxon>Chordata</taxon>
        <taxon>Craniata</taxon>
        <taxon>Vertebrata</taxon>
        <taxon>Euteleostomi</taxon>
        <taxon>Actinopterygii</taxon>
        <taxon>Neopterygii</taxon>
        <taxon>Teleostei</taxon>
        <taxon>Neoteleostei</taxon>
        <taxon>Acanthomorphata</taxon>
        <taxon>Eupercaria</taxon>
        <taxon>Perciformes</taxon>
        <taxon>Notothenioidei</taxon>
        <taxon>Bathydraconidae</taxon>
        <taxon>Gymnodraco</taxon>
    </lineage>
</organism>
<evidence type="ECO:0000313" key="17">
    <source>
        <dbReference type="RefSeq" id="XP_034078932.1"/>
    </source>
</evidence>
<evidence type="ECO:0000256" key="8">
    <source>
        <dbReference type="ARBA" id="ARBA00023136"/>
    </source>
</evidence>
<dbReference type="PANTHER" id="PTHR10489:SF618">
    <property type="entry name" value="C-X-C CHEMOKINE RECEPTOR TYPE 5"/>
    <property type="match status" value="1"/>
</dbReference>
<evidence type="ECO:0000256" key="3">
    <source>
        <dbReference type="ARBA" id="ARBA00022475"/>
    </source>
</evidence>
<dbReference type="InterPro" id="IPR017452">
    <property type="entry name" value="GPCR_Rhodpsn_7TM"/>
</dbReference>
<dbReference type="GO" id="GO:0016493">
    <property type="term" value="F:C-C chemokine receptor activity"/>
    <property type="evidence" value="ECO:0007669"/>
    <property type="project" value="TreeGrafter"/>
</dbReference>
<dbReference type="PROSITE" id="PS50262">
    <property type="entry name" value="G_PROTEIN_RECEP_F1_2"/>
    <property type="match status" value="1"/>
</dbReference>
<dbReference type="Proteomes" id="UP000515161">
    <property type="component" value="Unplaced"/>
</dbReference>
<reference evidence="17" key="1">
    <citation type="submission" date="2025-08" db="UniProtKB">
        <authorList>
            <consortium name="RefSeq"/>
        </authorList>
    </citation>
    <scope>IDENTIFICATION</scope>
</reference>
<feature type="transmembrane region" description="Helical" evidence="14">
    <location>
        <begin position="123"/>
        <end position="140"/>
    </location>
</feature>
<evidence type="ECO:0000256" key="10">
    <source>
        <dbReference type="ARBA" id="ARBA00023170"/>
    </source>
</evidence>
<dbReference type="GO" id="GO:0060326">
    <property type="term" value="P:cell chemotaxis"/>
    <property type="evidence" value="ECO:0007669"/>
    <property type="project" value="TreeGrafter"/>
</dbReference>
<dbReference type="InterPro" id="IPR001277">
    <property type="entry name" value="CXCR4/ACKR2"/>
</dbReference>
<keyword evidence="16" id="KW-1185">Reference proteome</keyword>
<dbReference type="GO" id="GO:0007204">
    <property type="term" value="P:positive regulation of cytosolic calcium ion concentration"/>
    <property type="evidence" value="ECO:0007669"/>
    <property type="project" value="TreeGrafter"/>
</dbReference>
<dbReference type="GO" id="GO:0019722">
    <property type="term" value="P:calcium-mediated signaling"/>
    <property type="evidence" value="ECO:0007669"/>
    <property type="project" value="TreeGrafter"/>
</dbReference>
<name>A0A6P8VSI1_GYMAC</name>
<dbReference type="AlphaFoldDB" id="A0A6P8VSI1"/>
<dbReference type="InterPro" id="IPR050119">
    <property type="entry name" value="CCR1-9-like"/>
</dbReference>
<keyword evidence="10 13" id="KW-0675">Receptor</keyword>
<dbReference type="GO" id="GO:0009897">
    <property type="term" value="C:external side of plasma membrane"/>
    <property type="evidence" value="ECO:0007669"/>
    <property type="project" value="TreeGrafter"/>
</dbReference>
<keyword evidence="12 13" id="KW-0807">Transducer</keyword>
<proteinExistence type="inferred from homology"/>
<dbReference type="PRINTS" id="PR00237">
    <property type="entry name" value="GPCRRHODOPSN"/>
</dbReference>
<keyword evidence="5" id="KW-0967">Endosome</keyword>
<evidence type="ECO:0000256" key="9">
    <source>
        <dbReference type="ARBA" id="ARBA00023157"/>
    </source>
</evidence>
<dbReference type="GeneID" id="117550605"/>
<dbReference type="InParanoid" id="A0A6P8VSI1"/>
<dbReference type="InterPro" id="IPR000355">
    <property type="entry name" value="Chemokine_rcpt"/>
</dbReference>
<dbReference type="GO" id="GO:0019957">
    <property type="term" value="F:C-C chemokine binding"/>
    <property type="evidence" value="ECO:0007669"/>
    <property type="project" value="TreeGrafter"/>
</dbReference>
<evidence type="ECO:0000256" key="4">
    <source>
        <dbReference type="ARBA" id="ARBA00022692"/>
    </source>
</evidence>
<evidence type="ECO:0000256" key="11">
    <source>
        <dbReference type="ARBA" id="ARBA00023180"/>
    </source>
</evidence>
<evidence type="ECO:0000256" key="7">
    <source>
        <dbReference type="ARBA" id="ARBA00023040"/>
    </source>
</evidence>
<feature type="transmembrane region" description="Helical" evidence="14">
    <location>
        <begin position="219"/>
        <end position="237"/>
    </location>
</feature>
<dbReference type="PROSITE" id="PS00237">
    <property type="entry name" value="G_PROTEIN_RECEP_F1_1"/>
    <property type="match status" value="1"/>
</dbReference>
<evidence type="ECO:0000256" key="5">
    <source>
        <dbReference type="ARBA" id="ARBA00022753"/>
    </source>
</evidence>
<sequence>MDVTNTFAVYELGDNKYSENDTDYVYDNTPMVCDDDDGIGLRVFHAVFQPVLYSLIFLLGVAGNGLMITILLRRWRRLRITEIYLLHLALSDLMLLLTIPFVIVENAAGWLFGEFLCRLMGLVQHLNLYCGSFLLACIGFDRYLAIVHAISSMQSRRPRTVHLTCFSLWLLCLGLSIPNAAFLSVGGNNTNTLSCSHHLHLIHANNWVLTKRVLDHVCFFLPLAVMSYCYTAVAVTLCNSQKSNAKQRAIRLALLVTLVFFFCWLPYNITLLITTLGDLEVIKYENCTSYDLVQPVLDVTKSIGLLHCCLNPFLYAFVGVRFRNELIKLLCQMGCSWVCLPFMRAQGHSRPSISDGGLTSSNILI</sequence>
<dbReference type="PRINTS" id="PR00645">
    <property type="entry name" value="CXCCHMKINER4"/>
</dbReference>
<dbReference type="SUPFAM" id="SSF81321">
    <property type="entry name" value="Family A G protein-coupled receptor-like"/>
    <property type="match status" value="1"/>
</dbReference>
<keyword evidence="6 14" id="KW-1133">Transmembrane helix</keyword>
<keyword evidence="4 13" id="KW-0812">Transmembrane</keyword>
<dbReference type="KEGG" id="gacu:117550605"/>
<keyword evidence="3" id="KW-1003">Cell membrane</keyword>
<evidence type="ECO:0000256" key="14">
    <source>
        <dbReference type="SAM" id="Phobius"/>
    </source>
</evidence>
<feature type="transmembrane region" description="Helical" evidence="14">
    <location>
        <begin position="51"/>
        <end position="72"/>
    </location>
</feature>
<feature type="transmembrane region" description="Helical" evidence="14">
    <location>
        <begin position="302"/>
        <end position="320"/>
    </location>
</feature>
<dbReference type="PRINTS" id="PR00657">
    <property type="entry name" value="CCCHEMOKINER"/>
</dbReference>
<evidence type="ECO:0000256" key="13">
    <source>
        <dbReference type="RuleBase" id="RU000688"/>
    </source>
</evidence>
<feature type="transmembrane region" description="Helical" evidence="14">
    <location>
        <begin position="249"/>
        <end position="267"/>
    </location>
</feature>
<evidence type="ECO:0000256" key="6">
    <source>
        <dbReference type="ARBA" id="ARBA00022989"/>
    </source>
</evidence>
<dbReference type="GO" id="GO:0005769">
    <property type="term" value="C:early endosome"/>
    <property type="evidence" value="ECO:0007669"/>
    <property type="project" value="UniProtKB-SubCell"/>
</dbReference>
<evidence type="ECO:0000256" key="12">
    <source>
        <dbReference type="ARBA" id="ARBA00023224"/>
    </source>
</evidence>
<comment type="subcellular location">
    <subcellularLocation>
        <location evidence="2">Cell membrane</location>
        <topology evidence="2">Multi-pass membrane protein</topology>
    </subcellularLocation>
    <subcellularLocation>
        <location evidence="1">Early endosome</location>
    </subcellularLocation>
</comment>
<dbReference type="PANTHER" id="PTHR10489">
    <property type="entry name" value="CELL ADHESION MOLECULE"/>
    <property type="match status" value="1"/>
</dbReference>